<dbReference type="PROSITE" id="PS50026">
    <property type="entry name" value="EGF_3"/>
    <property type="match status" value="1"/>
</dbReference>
<dbReference type="Proteomes" id="UP000252519">
    <property type="component" value="Unassembled WGS sequence"/>
</dbReference>
<keyword evidence="4" id="KW-1185">Reference proteome</keyword>
<dbReference type="Pfam" id="PF00008">
    <property type="entry name" value="EGF"/>
    <property type="match status" value="1"/>
</dbReference>
<dbReference type="PROSITE" id="PS00022">
    <property type="entry name" value="EGF_1"/>
    <property type="match status" value="1"/>
</dbReference>
<gene>
    <name evidence="3" type="ORF">ANCCAN_12478</name>
</gene>
<feature type="disulfide bond" evidence="1">
    <location>
        <begin position="17"/>
        <end position="34"/>
    </location>
</feature>
<evidence type="ECO:0000256" key="1">
    <source>
        <dbReference type="PROSITE-ProRule" id="PRU00076"/>
    </source>
</evidence>
<dbReference type="CDD" id="cd00054">
    <property type="entry name" value="EGF_CA"/>
    <property type="match status" value="1"/>
</dbReference>
<sequence>MALYTLCEDRECASNICLNGGTCHVDDTTRLFACRCPPGFSGSLCQEACTLECANGVCVKGAFGKEQCQCTQGIRFLYNFRVHRGSPQ</sequence>
<comment type="caution">
    <text evidence="1">Lacks conserved residue(s) required for the propagation of feature annotation.</text>
</comment>
<reference evidence="3 4" key="1">
    <citation type="submission" date="2014-10" db="EMBL/GenBank/DDBJ databases">
        <title>Draft genome of the hookworm Ancylostoma caninum.</title>
        <authorList>
            <person name="Mitreva M."/>
        </authorList>
    </citation>
    <scope>NUCLEOTIDE SEQUENCE [LARGE SCALE GENOMIC DNA]</scope>
    <source>
        <strain evidence="3 4">Baltimore</strain>
    </source>
</reference>
<feature type="disulfide bond" evidence="1">
    <location>
        <begin position="36"/>
        <end position="45"/>
    </location>
</feature>
<dbReference type="SUPFAM" id="SSF57196">
    <property type="entry name" value="EGF/Laminin"/>
    <property type="match status" value="1"/>
</dbReference>
<dbReference type="InterPro" id="IPR000742">
    <property type="entry name" value="EGF"/>
</dbReference>
<dbReference type="STRING" id="29170.A0A368GAZ4"/>
<evidence type="ECO:0000259" key="2">
    <source>
        <dbReference type="PROSITE" id="PS50026"/>
    </source>
</evidence>
<keyword evidence="1" id="KW-1015">Disulfide bond</keyword>
<evidence type="ECO:0000313" key="4">
    <source>
        <dbReference type="Proteomes" id="UP000252519"/>
    </source>
</evidence>
<keyword evidence="1" id="KW-0245">EGF-like domain</keyword>
<protein>
    <submittedName>
        <fullName evidence="3">EGF-like domain protein</fullName>
    </submittedName>
</protein>
<dbReference type="SMART" id="SM00181">
    <property type="entry name" value="EGF"/>
    <property type="match status" value="2"/>
</dbReference>
<feature type="domain" description="EGF-like" evidence="2">
    <location>
        <begin position="8"/>
        <end position="46"/>
    </location>
</feature>
<organism evidence="3 4">
    <name type="scientific">Ancylostoma caninum</name>
    <name type="common">Dog hookworm</name>
    <dbReference type="NCBI Taxonomy" id="29170"/>
    <lineage>
        <taxon>Eukaryota</taxon>
        <taxon>Metazoa</taxon>
        <taxon>Ecdysozoa</taxon>
        <taxon>Nematoda</taxon>
        <taxon>Chromadorea</taxon>
        <taxon>Rhabditida</taxon>
        <taxon>Rhabditina</taxon>
        <taxon>Rhabditomorpha</taxon>
        <taxon>Strongyloidea</taxon>
        <taxon>Ancylostomatidae</taxon>
        <taxon>Ancylostomatinae</taxon>
        <taxon>Ancylostoma</taxon>
    </lineage>
</organism>
<dbReference type="EMBL" id="JOJR01000231">
    <property type="protein sequence ID" value="RCN41576.1"/>
    <property type="molecule type" value="Genomic_DNA"/>
</dbReference>
<comment type="caution">
    <text evidence="3">The sequence shown here is derived from an EMBL/GenBank/DDBJ whole genome shotgun (WGS) entry which is preliminary data.</text>
</comment>
<dbReference type="Gene3D" id="2.10.25.10">
    <property type="entry name" value="Laminin"/>
    <property type="match status" value="1"/>
</dbReference>
<dbReference type="FunFam" id="2.10.25.10:FF:000404">
    <property type="entry name" value="Weary, isoform B"/>
    <property type="match status" value="1"/>
</dbReference>
<accession>A0A368GAZ4</accession>
<dbReference type="AlphaFoldDB" id="A0A368GAZ4"/>
<proteinExistence type="predicted"/>
<name>A0A368GAZ4_ANCCA</name>
<evidence type="ECO:0000313" key="3">
    <source>
        <dbReference type="EMBL" id="RCN41576.1"/>
    </source>
</evidence>
<dbReference type="OrthoDB" id="430340at2759"/>